<dbReference type="Pfam" id="PF00782">
    <property type="entry name" value="DSPc"/>
    <property type="match status" value="1"/>
</dbReference>
<keyword evidence="4" id="KW-0904">Protein phosphatase</keyword>
<protein>
    <recommendedName>
        <fullName evidence="2">protein-tyrosine-phosphatase</fullName>
        <ecNumber evidence="2">3.1.3.48</ecNumber>
    </recommendedName>
</protein>
<gene>
    <name evidence="9" type="ORF">BCR43DRAFT_523018</name>
</gene>
<sequence length="467" mass="52208">MPVDQPPPTNNAHLPPPLPPPHSTSISSSSTSPSLPADGLSEALQNQARISPQPAHPLAPVIEESQTISADSITPAELGARLGRKPAPLLIDTRNYDEYEHCRIRDSINVNLPTLLVKRYKRGTISTFNLDSFIATDEGKRYYAEWERTRARSKASHDFVIYDETMSLQTEASHAWILVAVLQKLFVDVHVLTLRGGFEAFRRWDTEAKHLIPQSHLYHQASKQHWAPPVFENTLKLPPPMQSRSATTRSITPIDTSNVQRRASLFSLDTSGPHSAAPHLPKRRMQRAFGKDNTLTCIGEKDTPSLANDVSEVLKGFLFLGPELSGTPQIAELHAYHIRRVLNMAEELDDDIPGLKESFRYHKIAAKDTVDMQGVEKMLRRAVIVIDEAKRAQEPIYVHCKAGKSRSVAAILAYLVQSERWTLKDAYKHVIKARPGISPNIGFIAELMKLEKKTLGKVSNFADLQIE</sequence>
<dbReference type="PANTHER" id="PTHR10159:SF530">
    <property type="entry name" value="DUAL SPECIFICITY PROTEIN PHOSPHATASE DDB_G0271350-RELATED"/>
    <property type="match status" value="1"/>
</dbReference>
<dbReference type="GO" id="GO:0004725">
    <property type="term" value="F:protein tyrosine phosphatase activity"/>
    <property type="evidence" value="ECO:0007669"/>
    <property type="project" value="UniProtKB-EC"/>
</dbReference>
<dbReference type="InParanoid" id="A0A1X2HK63"/>
<dbReference type="OMA" id="GNDQRCI"/>
<dbReference type="SMART" id="SM00450">
    <property type="entry name" value="RHOD"/>
    <property type="match status" value="1"/>
</dbReference>
<feature type="domain" description="Tyrosine specific protein phosphatases" evidence="7">
    <location>
        <begin position="376"/>
        <end position="437"/>
    </location>
</feature>
<feature type="domain" description="Rhodanese" evidence="8">
    <location>
        <begin position="84"/>
        <end position="207"/>
    </location>
</feature>
<dbReference type="Gene3D" id="3.90.190.10">
    <property type="entry name" value="Protein tyrosine phosphatase superfamily"/>
    <property type="match status" value="1"/>
</dbReference>
<evidence type="ECO:0000313" key="10">
    <source>
        <dbReference type="Proteomes" id="UP000242180"/>
    </source>
</evidence>
<dbReference type="EC" id="3.1.3.48" evidence="2"/>
<evidence type="ECO:0000256" key="5">
    <source>
        <dbReference type="SAM" id="MobiDB-lite"/>
    </source>
</evidence>
<dbReference type="InterPro" id="IPR029021">
    <property type="entry name" value="Prot-tyrosine_phosphatase-like"/>
</dbReference>
<dbReference type="PANTHER" id="PTHR10159">
    <property type="entry name" value="DUAL SPECIFICITY PROTEIN PHOSPHATASE"/>
    <property type="match status" value="1"/>
</dbReference>
<comment type="caution">
    <text evidence="9">The sequence shown here is derived from an EMBL/GenBank/DDBJ whole genome shotgun (WGS) entry which is preliminary data.</text>
</comment>
<reference evidence="9 10" key="1">
    <citation type="submission" date="2016-07" db="EMBL/GenBank/DDBJ databases">
        <title>Pervasive Adenine N6-methylation of Active Genes in Fungi.</title>
        <authorList>
            <consortium name="DOE Joint Genome Institute"/>
            <person name="Mondo S.J."/>
            <person name="Dannebaum R.O."/>
            <person name="Kuo R.C."/>
            <person name="Labutti K."/>
            <person name="Haridas S."/>
            <person name="Kuo A."/>
            <person name="Salamov A."/>
            <person name="Ahrendt S.R."/>
            <person name="Lipzen A."/>
            <person name="Sullivan W."/>
            <person name="Andreopoulos W.B."/>
            <person name="Clum A."/>
            <person name="Lindquist E."/>
            <person name="Daum C."/>
            <person name="Ramamoorthy G.K."/>
            <person name="Gryganskyi A."/>
            <person name="Culley D."/>
            <person name="Magnuson J.K."/>
            <person name="James T.Y."/>
            <person name="O'Malley M.A."/>
            <person name="Stajich J.E."/>
            <person name="Spatafora J.W."/>
            <person name="Visel A."/>
            <person name="Grigoriev I.V."/>
        </authorList>
    </citation>
    <scope>NUCLEOTIDE SEQUENCE [LARGE SCALE GENOMIC DNA]</scope>
    <source>
        <strain evidence="9 10">NRRL 2496</strain>
    </source>
</reference>
<dbReference type="AlphaFoldDB" id="A0A1X2HK63"/>
<dbReference type="SUPFAM" id="SSF52799">
    <property type="entry name" value="(Phosphotyrosine protein) phosphatases II"/>
    <property type="match status" value="1"/>
</dbReference>
<dbReference type="GO" id="GO:0043409">
    <property type="term" value="P:negative regulation of MAPK cascade"/>
    <property type="evidence" value="ECO:0007669"/>
    <property type="project" value="TreeGrafter"/>
</dbReference>
<dbReference type="PROSITE" id="PS50054">
    <property type="entry name" value="TYR_PHOSPHATASE_DUAL"/>
    <property type="match status" value="1"/>
</dbReference>
<name>A0A1X2HK63_SYNRA</name>
<dbReference type="OrthoDB" id="273181at2759"/>
<keyword evidence="3" id="KW-0378">Hydrolase</keyword>
<dbReference type="Proteomes" id="UP000242180">
    <property type="component" value="Unassembled WGS sequence"/>
</dbReference>
<dbReference type="InterPro" id="IPR020422">
    <property type="entry name" value="TYR_PHOSPHATASE_DUAL_dom"/>
</dbReference>
<dbReference type="CDD" id="cd14498">
    <property type="entry name" value="DSP"/>
    <property type="match status" value="1"/>
</dbReference>
<organism evidence="9 10">
    <name type="scientific">Syncephalastrum racemosum</name>
    <name type="common">Filamentous fungus</name>
    <dbReference type="NCBI Taxonomy" id="13706"/>
    <lineage>
        <taxon>Eukaryota</taxon>
        <taxon>Fungi</taxon>
        <taxon>Fungi incertae sedis</taxon>
        <taxon>Mucoromycota</taxon>
        <taxon>Mucoromycotina</taxon>
        <taxon>Mucoromycetes</taxon>
        <taxon>Mucorales</taxon>
        <taxon>Syncephalastraceae</taxon>
        <taxon>Syncephalastrum</taxon>
    </lineage>
</organism>
<proteinExistence type="inferred from homology"/>
<evidence type="ECO:0000256" key="2">
    <source>
        <dbReference type="ARBA" id="ARBA00013064"/>
    </source>
</evidence>
<dbReference type="InterPro" id="IPR001763">
    <property type="entry name" value="Rhodanese-like_dom"/>
</dbReference>
<dbReference type="STRING" id="13706.A0A1X2HK63"/>
<dbReference type="GO" id="GO:0005737">
    <property type="term" value="C:cytoplasm"/>
    <property type="evidence" value="ECO:0007669"/>
    <property type="project" value="TreeGrafter"/>
</dbReference>
<evidence type="ECO:0000259" key="8">
    <source>
        <dbReference type="PROSITE" id="PS50206"/>
    </source>
</evidence>
<dbReference type="InterPro" id="IPR036873">
    <property type="entry name" value="Rhodanese-like_dom_sf"/>
</dbReference>
<dbReference type="InterPro" id="IPR000340">
    <property type="entry name" value="Dual-sp_phosphatase_cat-dom"/>
</dbReference>
<dbReference type="InterPro" id="IPR000387">
    <property type="entry name" value="Tyr_Pase_dom"/>
</dbReference>
<evidence type="ECO:0000256" key="4">
    <source>
        <dbReference type="ARBA" id="ARBA00022912"/>
    </source>
</evidence>
<evidence type="ECO:0000313" key="9">
    <source>
        <dbReference type="EMBL" id="ORY98986.1"/>
    </source>
</evidence>
<dbReference type="PROSITE" id="PS50206">
    <property type="entry name" value="RHODANESE_3"/>
    <property type="match status" value="1"/>
</dbReference>
<feature type="compositionally biased region" description="Low complexity" evidence="5">
    <location>
        <begin position="23"/>
        <end position="37"/>
    </location>
</feature>
<feature type="compositionally biased region" description="Pro residues" evidence="5">
    <location>
        <begin position="1"/>
        <end position="22"/>
    </location>
</feature>
<dbReference type="EMBL" id="MCGN01000003">
    <property type="protein sequence ID" value="ORY98986.1"/>
    <property type="molecule type" value="Genomic_DNA"/>
</dbReference>
<keyword evidence="10" id="KW-1185">Reference proteome</keyword>
<evidence type="ECO:0000256" key="3">
    <source>
        <dbReference type="ARBA" id="ARBA00022801"/>
    </source>
</evidence>
<dbReference type="Gene3D" id="3.40.250.10">
    <property type="entry name" value="Rhodanese-like domain"/>
    <property type="match status" value="1"/>
</dbReference>
<evidence type="ECO:0000259" key="6">
    <source>
        <dbReference type="PROSITE" id="PS50054"/>
    </source>
</evidence>
<feature type="domain" description="Tyrosine-protein phosphatase" evidence="6">
    <location>
        <begin position="308"/>
        <end position="456"/>
    </location>
</feature>
<evidence type="ECO:0000259" key="7">
    <source>
        <dbReference type="PROSITE" id="PS50056"/>
    </source>
</evidence>
<dbReference type="SMART" id="SM00195">
    <property type="entry name" value="DSPc"/>
    <property type="match status" value="1"/>
</dbReference>
<dbReference type="Pfam" id="PF00581">
    <property type="entry name" value="Rhodanese"/>
    <property type="match status" value="1"/>
</dbReference>
<dbReference type="PROSITE" id="PS50056">
    <property type="entry name" value="TYR_PHOSPHATASE_2"/>
    <property type="match status" value="1"/>
</dbReference>
<feature type="region of interest" description="Disordered" evidence="5">
    <location>
        <begin position="1"/>
        <end position="40"/>
    </location>
</feature>
<accession>A0A1X2HK63</accession>
<comment type="similarity">
    <text evidence="1">Belongs to the protein-tyrosine phosphatase family. Non-receptor class dual specificity subfamily.</text>
</comment>
<evidence type="ECO:0000256" key="1">
    <source>
        <dbReference type="ARBA" id="ARBA00008601"/>
    </source>
</evidence>
<dbReference type="SUPFAM" id="SSF52821">
    <property type="entry name" value="Rhodanese/Cell cycle control phosphatase"/>
    <property type="match status" value="1"/>
</dbReference>